<evidence type="ECO:0008006" key="5">
    <source>
        <dbReference type="Google" id="ProtNLM"/>
    </source>
</evidence>
<feature type="compositionally biased region" description="Basic and acidic residues" evidence="1">
    <location>
        <begin position="13"/>
        <end position="31"/>
    </location>
</feature>
<evidence type="ECO:0000256" key="1">
    <source>
        <dbReference type="SAM" id="MobiDB-lite"/>
    </source>
</evidence>
<dbReference type="PANTHER" id="PTHR40040">
    <property type="entry name" value="SMALL HYDROPHOBIC PROTEIN-RELATED"/>
    <property type="match status" value="1"/>
</dbReference>
<evidence type="ECO:0000313" key="3">
    <source>
        <dbReference type="EMBL" id="SFS81276.1"/>
    </source>
</evidence>
<feature type="compositionally biased region" description="Basic and acidic residues" evidence="1">
    <location>
        <begin position="56"/>
        <end position="73"/>
    </location>
</feature>
<reference evidence="4" key="1">
    <citation type="submission" date="2016-10" db="EMBL/GenBank/DDBJ databases">
        <authorList>
            <person name="Varghese N."/>
            <person name="Submissions S."/>
        </authorList>
    </citation>
    <scope>NUCLEOTIDE SEQUENCE [LARGE SCALE GENOMIC DNA]</scope>
    <source>
        <strain evidence="4">DSM 45789</strain>
    </source>
</reference>
<keyword evidence="4" id="KW-1185">Reference proteome</keyword>
<dbReference type="InterPro" id="IPR055338">
    <property type="entry name" value="YqfX-like"/>
</dbReference>
<keyword evidence="2" id="KW-0812">Transmembrane</keyword>
<evidence type="ECO:0000256" key="2">
    <source>
        <dbReference type="SAM" id="Phobius"/>
    </source>
</evidence>
<dbReference type="OrthoDB" id="2943217at2"/>
<feature type="transmembrane region" description="Helical" evidence="2">
    <location>
        <begin position="151"/>
        <end position="173"/>
    </location>
</feature>
<dbReference type="RefSeq" id="WP_091837569.1">
    <property type="nucleotide sequence ID" value="NZ_FPAA01000008.1"/>
</dbReference>
<dbReference type="Proteomes" id="UP000198660">
    <property type="component" value="Unassembled WGS sequence"/>
</dbReference>
<proteinExistence type="predicted"/>
<keyword evidence="2" id="KW-1133">Transmembrane helix</keyword>
<name>A0A1I6SWF5_9BACL</name>
<organism evidence="3 4">
    <name type="scientific">Marininema halotolerans</name>
    <dbReference type="NCBI Taxonomy" id="1155944"/>
    <lineage>
        <taxon>Bacteria</taxon>
        <taxon>Bacillati</taxon>
        <taxon>Bacillota</taxon>
        <taxon>Bacilli</taxon>
        <taxon>Bacillales</taxon>
        <taxon>Thermoactinomycetaceae</taxon>
        <taxon>Marininema</taxon>
    </lineage>
</organism>
<feature type="transmembrane region" description="Helical" evidence="2">
    <location>
        <begin position="116"/>
        <end position="145"/>
    </location>
</feature>
<keyword evidence="2" id="KW-0472">Membrane</keyword>
<dbReference type="EMBL" id="FPAA01000008">
    <property type="protein sequence ID" value="SFS81276.1"/>
    <property type="molecule type" value="Genomic_DNA"/>
</dbReference>
<sequence>MSKHKKKHKHNHGQREHHDVPMRTKEDRPSDSFDEETASEFAPAGVSNLQQAPISNHDELATKDMGQYERFNDRDDDAEAAAEIAPTPNVYSPDPVDRDDSSVEDSTESGGQGIGVVGIILSALAFFLVPFLMGPAGIVLGIISARRGSMLGWWAVGIGAAAILLTAFVAPLAGF</sequence>
<gene>
    <name evidence="3" type="ORF">SAMN05444972_10887</name>
</gene>
<feature type="compositionally biased region" description="Basic residues" evidence="1">
    <location>
        <begin position="1"/>
        <end position="12"/>
    </location>
</feature>
<accession>A0A1I6SWF5</accession>
<protein>
    <recommendedName>
        <fullName evidence="5">DUF4190 domain-containing protein</fullName>
    </recommendedName>
</protein>
<dbReference type="PANTHER" id="PTHR40040:SF1">
    <property type="entry name" value="MEMBRANE PROTEIN"/>
    <property type="match status" value="1"/>
</dbReference>
<dbReference type="AlphaFoldDB" id="A0A1I6SWF5"/>
<evidence type="ECO:0000313" key="4">
    <source>
        <dbReference type="Proteomes" id="UP000198660"/>
    </source>
</evidence>
<feature type="region of interest" description="Disordered" evidence="1">
    <location>
        <begin position="1"/>
        <end position="110"/>
    </location>
</feature>